<protein>
    <submittedName>
        <fullName evidence="1">Uncharacterized protein</fullName>
    </submittedName>
</protein>
<gene>
    <name evidence="1" type="ORF">IQ19_00348</name>
</gene>
<dbReference type="EMBL" id="VLKI01000001">
    <property type="protein sequence ID" value="TWH90898.1"/>
    <property type="molecule type" value="Genomic_DNA"/>
</dbReference>
<sequence length="60" mass="6811">MRGADHDGEVYYGETHFIVEGNVLMSKKEFLLDQLAVCRNEDSWIQPLRTALKGLSLEDA</sequence>
<evidence type="ECO:0000313" key="2">
    <source>
        <dbReference type="Proteomes" id="UP000318667"/>
    </source>
</evidence>
<comment type="caution">
    <text evidence="1">The sequence shown here is derived from an EMBL/GenBank/DDBJ whole genome shotgun (WGS) entry which is preliminary data.</text>
</comment>
<keyword evidence="2" id="KW-1185">Reference proteome</keyword>
<dbReference type="OrthoDB" id="9798830at2"/>
<dbReference type="RefSeq" id="WP_144539267.1">
    <property type="nucleotide sequence ID" value="NZ_CBCSDC010000025.1"/>
</dbReference>
<dbReference type="Proteomes" id="UP000318667">
    <property type="component" value="Unassembled WGS sequence"/>
</dbReference>
<name>A0A562K629_9BACI</name>
<dbReference type="AlphaFoldDB" id="A0A562K629"/>
<dbReference type="GeneID" id="65401634"/>
<evidence type="ECO:0000313" key="1">
    <source>
        <dbReference type="EMBL" id="TWH90898.1"/>
    </source>
</evidence>
<accession>A0A562K629</accession>
<proteinExistence type="predicted"/>
<organism evidence="1 2">
    <name type="scientific">Cytobacillus oceanisediminis</name>
    <dbReference type="NCBI Taxonomy" id="665099"/>
    <lineage>
        <taxon>Bacteria</taxon>
        <taxon>Bacillati</taxon>
        <taxon>Bacillota</taxon>
        <taxon>Bacilli</taxon>
        <taxon>Bacillales</taxon>
        <taxon>Bacillaceae</taxon>
        <taxon>Cytobacillus</taxon>
    </lineage>
</organism>
<reference evidence="1 2" key="1">
    <citation type="journal article" date="2015" name="Stand. Genomic Sci.">
        <title>Genomic Encyclopedia of Bacterial and Archaeal Type Strains, Phase III: the genomes of soil and plant-associated and newly described type strains.</title>
        <authorList>
            <person name="Whitman W.B."/>
            <person name="Woyke T."/>
            <person name="Klenk H.P."/>
            <person name="Zhou Y."/>
            <person name="Lilburn T.G."/>
            <person name="Beck B.J."/>
            <person name="De Vos P."/>
            <person name="Vandamme P."/>
            <person name="Eisen J.A."/>
            <person name="Garrity G."/>
            <person name="Hugenholtz P."/>
            <person name="Kyrpides N.C."/>
        </authorList>
    </citation>
    <scope>NUCLEOTIDE SEQUENCE [LARGE SCALE GENOMIC DNA]</scope>
    <source>
        <strain evidence="1 2">CGMCC 1.10115</strain>
    </source>
</reference>